<feature type="domain" description="Integrase catalytic" evidence="2">
    <location>
        <begin position="184"/>
        <end position="389"/>
    </location>
</feature>
<dbReference type="SUPFAM" id="SSF50610">
    <property type="entry name" value="mu transposase, C-terminal domain"/>
    <property type="match status" value="1"/>
</dbReference>
<name>V7D600_9PSED</name>
<dbReference type="SUPFAM" id="SSF53098">
    <property type="entry name" value="Ribonuclease H-like"/>
    <property type="match status" value="1"/>
</dbReference>
<gene>
    <name evidence="3" type="ORF">O164_28660</name>
</gene>
<dbReference type="InterPro" id="IPR036397">
    <property type="entry name" value="RNaseH_sf"/>
</dbReference>
<feature type="compositionally biased region" description="Basic and acidic residues" evidence="1">
    <location>
        <begin position="487"/>
        <end position="497"/>
    </location>
</feature>
<dbReference type="PATRIC" id="fig|1388762.3.peg.5427"/>
<feature type="compositionally biased region" description="Polar residues" evidence="1">
    <location>
        <begin position="552"/>
        <end position="565"/>
    </location>
</feature>
<dbReference type="Pfam" id="PF09299">
    <property type="entry name" value="Mu-transpos_C"/>
    <property type="match status" value="1"/>
</dbReference>
<dbReference type="GO" id="GO:0003676">
    <property type="term" value="F:nucleic acid binding"/>
    <property type="evidence" value="ECO:0007669"/>
    <property type="project" value="InterPro"/>
</dbReference>
<dbReference type="AlphaFoldDB" id="V7D600"/>
<protein>
    <submittedName>
        <fullName evidence="3">Transposase</fullName>
    </submittedName>
</protein>
<dbReference type="InterPro" id="IPR012337">
    <property type="entry name" value="RNaseH-like_sf"/>
</dbReference>
<accession>V7D600</accession>
<dbReference type="InterPro" id="IPR015378">
    <property type="entry name" value="Transposase-like_Mu_C"/>
</dbReference>
<organism evidence="3 4">
    <name type="scientific">Pseudomonas taiwanensis SJ9</name>
    <dbReference type="NCBI Taxonomy" id="1388762"/>
    <lineage>
        <taxon>Bacteria</taxon>
        <taxon>Pseudomonadati</taxon>
        <taxon>Pseudomonadota</taxon>
        <taxon>Gammaproteobacteria</taxon>
        <taxon>Pseudomonadales</taxon>
        <taxon>Pseudomonadaceae</taxon>
        <taxon>Pseudomonas</taxon>
    </lineage>
</organism>
<dbReference type="GO" id="GO:0015074">
    <property type="term" value="P:DNA integration"/>
    <property type="evidence" value="ECO:0007669"/>
    <property type="project" value="InterPro"/>
</dbReference>
<evidence type="ECO:0000313" key="4">
    <source>
        <dbReference type="Proteomes" id="UP000018511"/>
    </source>
</evidence>
<dbReference type="EMBL" id="AXUP01000512">
    <property type="protein sequence ID" value="ESW36676.1"/>
    <property type="molecule type" value="Genomic_DNA"/>
</dbReference>
<comment type="caution">
    <text evidence="3">The sequence shown here is derived from an EMBL/GenBank/DDBJ whole genome shotgun (WGS) entry which is preliminary data.</text>
</comment>
<evidence type="ECO:0000313" key="3">
    <source>
        <dbReference type="EMBL" id="ESW36676.1"/>
    </source>
</evidence>
<dbReference type="Proteomes" id="UP000018511">
    <property type="component" value="Unassembled WGS sequence"/>
</dbReference>
<evidence type="ECO:0000259" key="2">
    <source>
        <dbReference type="PROSITE" id="PS50994"/>
    </source>
</evidence>
<reference evidence="3 4" key="1">
    <citation type="submission" date="2013-10" db="EMBL/GenBank/DDBJ databases">
        <title>Whole Genome Shotgun Sequence of Pseudomonas taiwanensis SJ9.</title>
        <authorList>
            <person name="Hong S.-J."/>
            <person name="Shin J.-H."/>
        </authorList>
    </citation>
    <scope>NUCLEOTIDE SEQUENCE [LARGE SCALE GENOMIC DNA]</scope>
    <source>
        <strain evidence="3 4">SJ9</strain>
    </source>
</reference>
<evidence type="ECO:0000256" key="1">
    <source>
        <dbReference type="SAM" id="MobiDB-lite"/>
    </source>
</evidence>
<feature type="compositionally biased region" description="Basic and acidic residues" evidence="1">
    <location>
        <begin position="509"/>
        <end position="523"/>
    </location>
</feature>
<feature type="compositionally biased region" description="Low complexity" evidence="1">
    <location>
        <begin position="566"/>
        <end position="579"/>
    </location>
</feature>
<dbReference type="PROSITE" id="PS50994">
    <property type="entry name" value="INTEGRASE"/>
    <property type="match status" value="1"/>
</dbReference>
<dbReference type="Gene3D" id="3.30.420.10">
    <property type="entry name" value="Ribonuclease H-like superfamily/Ribonuclease H"/>
    <property type="match status" value="1"/>
</dbReference>
<dbReference type="RefSeq" id="WP_023663212.1">
    <property type="nucleotide sequence ID" value="NZ_AXUP01000512.1"/>
</dbReference>
<sequence length="619" mass="70435">MAELNSDEKYAEVQSHNNPRRARMEAALTEGSEVGEIARHQQAVNRFDVLTDYLAGKISAEVAMETLLVRKSRFYKLLRYMKGAKSYRALVCDQSGRKPGLTVTHPETLKLIEEMFEEHYPAYKTVAGVWKHCQAQADNRRMLRPSYHTVATWIKAKNESLLHQLIHQADQNKQRYGAKPGYKVTTRPLEWVQIDHTVVDLMVVDEDDRTIVLGRPYISVAVDLHTRVVLGFYVSLLPPSAVSVAMLMESCALPKTAFLQGLGVPEHLLPYYGLPEVIHTDNAKEFVSDVFVLNAEDFGIKVEHRDIPAKHQGGHIESLIGKLMLRTMHSLPGTTGSNAQQGKHLKSHKNAAIGLAGLRRIVAYTLHAYHQTKHSELGKTPAEAWEGHFAKKPHNRVLDVLDHDDFKYRFYPEVPNKQVVPGGIEIFRRFYYGRSLKELVREKLTVKYDPYDLSFIYVKFGELFEKIRCVRNGFNRSSDYEMYRWQRQQKGDRDGTMTKEGAQSYGEVIKQKKQEVRLTTQEKRTRKSKKGKADYKKQAALHGHKARGDNALDSTNVHDSPTNAHSSVSSDSVKQSGGKPKNHGKGSRKTNVFDFGSFFRKSESVDYDEPPTFYDSNKS</sequence>
<feature type="compositionally biased region" description="Basic and acidic residues" evidence="1">
    <location>
        <begin position="1"/>
        <end position="11"/>
    </location>
</feature>
<dbReference type="InterPro" id="IPR001584">
    <property type="entry name" value="Integrase_cat-core"/>
</dbReference>
<feature type="region of interest" description="Disordered" evidence="1">
    <location>
        <begin position="1"/>
        <end position="21"/>
    </location>
</feature>
<feature type="region of interest" description="Disordered" evidence="1">
    <location>
        <begin position="487"/>
        <end position="593"/>
    </location>
</feature>
<proteinExistence type="predicted"/>
<dbReference type="InterPro" id="IPR009004">
    <property type="entry name" value="Transposase_Mu_C"/>
</dbReference>